<dbReference type="SUPFAM" id="SSF56672">
    <property type="entry name" value="DNA/RNA polymerases"/>
    <property type="match status" value="1"/>
</dbReference>
<organism evidence="2 3">
    <name type="scientific">Metasolibacillus meyeri</name>
    <dbReference type="NCBI Taxonomy" id="1071052"/>
    <lineage>
        <taxon>Bacteria</taxon>
        <taxon>Bacillati</taxon>
        <taxon>Bacillota</taxon>
        <taxon>Bacilli</taxon>
        <taxon>Bacillales</taxon>
        <taxon>Caryophanaceae</taxon>
        <taxon>Metasolibacillus</taxon>
    </lineage>
</organism>
<keyword evidence="2" id="KW-0808">Transferase</keyword>
<feature type="domain" description="Reverse transcriptase" evidence="1">
    <location>
        <begin position="77"/>
        <end position="344"/>
    </location>
</feature>
<dbReference type="PANTHER" id="PTHR34047">
    <property type="entry name" value="NUCLEAR INTRON MATURASE 1, MITOCHONDRIAL-RELATED"/>
    <property type="match status" value="1"/>
</dbReference>
<evidence type="ECO:0000313" key="2">
    <source>
        <dbReference type="EMBL" id="MEC1179767.1"/>
    </source>
</evidence>
<dbReference type="InterPro" id="IPR003615">
    <property type="entry name" value="HNH_nuc"/>
</dbReference>
<keyword evidence="2" id="KW-0695">RNA-directed DNA polymerase</keyword>
<dbReference type="GO" id="GO:0003964">
    <property type="term" value="F:RNA-directed DNA polymerase activity"/>
    <property type="evidence" value="ECO:0007669"/>
    <property type="project" value="UniProtKB-KW"/>
</dbReference>
<dbReference type="AlphaFoldDB" id="A0AAW9NQ24"/>
<dbReference type="PANTHER" id="PTHR34047:SF8">
    <property type="entry name" value="PROTEIN YKFC"/>
    <property type="match status" value="1"/>
</dbReference>
<dbReference type="InterPro" id="IPR000477">
    <property type="entry name" value="RT_dom"/>
</dbReference>
<proteinExistence type="predicted"/>
<dbReference type="Gene3D" id="1.10.30.50">
    <property type="match status" value="1"/>
</dbReference>
<dbReference type="SMART" id="SM00507">
    <property type="entry name" value="HNHc"/>
    <property type="match status" value="1"/>
</dbReference>
<name>A0AAW9NQ24_9BACL</name>
<sequence length="606" mass="71114">MTLNTKDKRAEYHDILPLQKELWENEPHKNLYRLIVSRQNIICAYDCLKRNTGSHAKGVDGLNIENINQVSIEQLVSTVRERLKDYHPDPVKRVYIEKDNGKRRPLGIPTIWDRVIQQCIKQIIEPICERKFAHNSYGFRPKRSQENALADVMKSLNLSKHKYIVNVDIKSFFDNVNHKILVNQLWSIGIRDKSVLAIIKKMLKAKILEPNGQLITPTKGTPQGGILSPLLSNVVLNDLDHWVNDQWIECGIEISSITLRFNKNGSPTGDKYKHLRTYSTLKEGRLVRYADDFVITCKTYNEAVRWSNAVTNYLKRRLKLDVENTKSKIINLRKHYSEFLGFKFKLKMKRNKCVAESRISDKKKEKIIRSYREKIRNTWSGADVYKLNSMTYGIWGYFKHATAISVDMREISWRLNKLIHNHFSMNGEFRNLSEFEKMSTGVGLKMSKLKNNCKVWVQHNVPLMPISMGKTQYPLCKRRQEKPYEFVIEKKDWREYIIKIECNITSSTEFHINKVSRYAQQKGKCAILKEFTGIDFECHHKLPKYLGGTDDYHNLIILDKRVHNLVHTKYEWKINEMIRELNLNKLQISKVNTLRSLCKLDVIEIN</sequence>
<dbReference type="Pfam" id="PF00078">
    <property type="entry name" value="RVT_1"/>
    <property type="match status" value="1"/>
</dbReference>
<dbReference type="CDD" id="cd01651">
    <property type="entry name" value="RT_G2_intron"/>
    <property type="match status" value="1"/>
</dbReference>
<dbReference type="InterPro" id="IPR051083">
    <property type="entry name" value="GrpII_Intron_Splice-Mob/Def"/>
</dbReference>
<reference evidence="2 3" key="1">
    <citation type="submission" date="2023-03" db="EMBL/GenBank/DDBJ databases">
        <title>Bacillus Genome Sequencing.</title>
        <authorList>
            <person name="Dunlap C."/>
        </authorList>
    </citation>
    <scope>NUCLEOTIDE SEQUENCE [LARGE SCALE GENOMIC DNA]</scope>
    <source>
        <strain evidence="2 3">B-59205</strain>
    </source>
</reference>
<gene>
    <name evidence="2" type="primary">ltrA</name>
    <name evidence="2" type="ORF">P9B03_14810</name>
</gene>
<keyword evidence="2" id="KW-0548">Nucleotidyltransferase</keyword>
<protein>
    <submittedName>
        <fullName evidence="2">Group II intron reverse transcriptase/maturase</fullName>
        <ecNumber evidence="2">2.7.7.49</ecNumber>
    </submittedName>
</protein>
<dbReference type="Proteomes" id="UP001344888">
    <property type="component" value="Unassembled WGS sequence"/>
</dbReference>
<dbReference type="InterPro" id="IPR030931">
    <property type="entry name" value="Group_II_RT_mat"/>
</dbReference>
<dbReference type="CDD" id="cd00085">
    <property type="entry name" value="HNHc"/>
    <property type="match status" value="1"/>
</dbReference>
<accession>A0AAW9NQ24</accession>
<dbReference type="NCBIfam" id="TIGR04416">
    <property type="entry name" value="group_II_RT_mat"/>
    <property type="match status" value="1"/>
</dbReference>
<dbReference type="PROSITE" id="PS50878">
    <property type="entry name" value="RT_POL"/>
    <property type="match status" value="1"/>
</dbReference>
<dbReference type="EMBL" id="JARSFG010000019">
    <property type="protein sequence ID" value="MEC1179767.1"/>
    <property type="molecule type" value="Genomic_DNA"/>
</dbReference>
<comment type="caution">
    <text evidence="2">The sequence shown here is derived from an EMBL/GenBank/DDBJ whole genome shotgun (WGS) entry which is preliminary data.</text>
</comment>
<dbReference type="RefSeq" id="WP_326124255.1">
    <property type="nucleotide sequence ID" value="NZ_JARSFG010000019.1"/>
</dbReference>
<dbReference type="EC" id="2.7.7.49" evidence="2"/>
<dbReference type="InterPro" id="IPR043502">
    <property type="entry name" value="DNA/RNA_pol_sf"/>
</dbReference>
<evidence type="ECO:0000259" key="1">
    <source>
        <dbReference type="PROSITE" id="PS50878"/>
    </source>
</evidence>
<evidence type="ECO:0000313" key="3">
    <source>
        <dbReference type="Proteomes" id="UP001344888"/>
    </source>
</evidence>
<keyword evidence="3" id="KW-1185">Reference proteome</keyword>